<dbReference type="GO" id="GO:0022857">
    <property type="term" value="F:transmembrane transporter activity"/>
    <property type="evidence" value="ECO:0007669"/>
    <property type="project" value="InterPro"/>
</dbReference>
<comment type="subcellular location">
    <subcellularLocation>
        <location evidence="1">Cell membrane</location>
        <topology evidence="1">Multi-pass membrane protein</topology>
    </subcellularLocation>
</comment>
<keyword evidence="4" id="KW-1003">Cell membrane</keyword>
<evidence type="ECO:0000256" key="8">
    <source>
        <dbReference type="SAM" id="Phobius"/>
    </source>
</evidence>
<feature type="transmembrane region" description="Helical" evidence="8">
    <location>
        <begin position="342"/>
        <end position="360"/>
    </location>
</feature>
<feature type="transmembrane region" description="Helical" evidence="8">
    <location>
        <begin position="496"/>
        <end position="518"/>
    </location>
</feature>
<dbReference type="InterPro" id="IPR011701">
    <property type="entry name" value="MFS"/>
</dbReference>
<feature type="transmembrane region" description="Helical" evidence="8">
    <location>
        <begin position="205"/>
        <end position="226"/>
    </location>
</feature>
<keyword evidence="5 8" id="KW-0812">Transmembrane</keyword>
<feature type="transmembrane region" description="Helical" evidence="8">
    <location>
        <begin position="238"/>
        <end position="256"/>
    </location>
</feature>
<evidence type="ECO:0000256" key="4">
    <source>
        <dbReference type="ARBA" id="ARBA00022475"/>
    </source>
</evidence>
<comment type="similarity">
    <text evidence="2">Belongs to the major facilitator superfamily. EmrB family.</text>
</comment>
<feature type="transmembrane region" description="Helical" evidence="8">
    <location>
        <begin position="372"/>
        <end position="395"/>
    </location>
</feature>
<comment type="caution">
    <text evidence="10">The sequence shown here is derived from an EMBL/GenBank/DDBJ whole genome shotgun (WGS) entry which is preliminary data.</text>
</comment>
<evidence type="ECO:0000256" key="1">
    <source>
        <dbReference type="ARBA" id="ARBA00004651"/>
    </source>
</evidence>
<keyword evidence="3" id="KW-0813">Transport</keyword>
<proteinExistence type="inferred from homology"/>
<organism evidence="10 11">
    <name type="scientific">Brucella anthropi</name>
    <name type="common">Ochrobactrum anthropi</name>
    <dbReference type="NCBI Taxonomy" id="529"/>
    <lineage>
        <taxon>Bacteria</taxon>
        <taxon>Pseudomonadati</taxon>
        <taxon>Pseudomonadota</taxon>
        <taxon>Alphaproteobacteria</taxon>
        <taxon>Hyphomicrobiales</taxon>
        <taxon>Brucellaceae</taxon>
        <taxon>Brucella/Ochrobactrum group</taxon>
        <taxon>Brucella</taxon>
    </lineage>
</organism>
<name>A0A8I0T6W7_BRUAN</name>
<dbReference type="InterPro" id="IPR020846">
    <property type="entry name" value="MFS_dom"/>
</dbReference>
<feature type="transmembrane region" description="Helical" evidence="8">
    <location>
        <begin position="84"/>
        <end position="102"/>
    </location>
</feature>
<dbReference type="Proteomes" id="UP000642265">
    <property type="component" value="Unassembled WGS sequence"/>
</dbReference>
<dbReference type="PANTHER" id="PTHR42718">
    <property type="entry name" value="MAJOR FACILITATOR SUPERFAMILY MULTIDRUG TRANSPORTER MFSC"/>
    <property type="match status" value="1"/>
</dbReference>
<evidence type="ECO:0000256" key="3">
    <source>
        <dbReference type="ARBA" id="ARBA00022448"/>
    </source>
</evidence>
<reference evidence="10" key="1">
    <citation type="submission" date="2020-09" db="EMBL/GenBank/DDBJ databases">
        <authorList>
            <person name="Dalcin Martins P."/>
        </authorList>
    </citation>
    <scope>NUCLEOTIDE SEQUENCE</scope>
    <source>
        <strain evidence="10">MAG47</strain>
    </source>
</reference>
<protein>
    <submittedName>
        <fullName evidence="10">DHA2 family efflux MFS transporter permease subunit</fullName>
    </submittedName>
</protein>
<feature type="domain" description="Major facilitator superfamily (MFS) profile" evidence="9">
    <location>
        <begin position="19"/>
        <end position="525"/>
    </location>
</feature>
<dbReference type="InterPro" id="IPR036259">
    <property type="entry name" value="MFS_trans_sf"/>
</dbReference>
<dbReference type="Pfam" id="PF07690">
    <property type="entry name" value="MFS_1"/>
    <property type="match status" value="1"/>
</dbReference>
<feature type="transmembrane region" description="Helical" evidence="8">
    <location>
        <begin position="55"/>
        <end position="77"/>
    </location>
</feature>
<dbReference type="InterPro" id="IPR004638">
    <property type="entry name" value="EmrB-like"/>
</dbReference>
<feature type="transmembrane region" description="Helical" evidence="8">
    <location>
        <begin position="416"/>
        <end position="434"/>
    </location>
</feature>
<sequence length="557" mass="59246">MLSPPSVSSQTRQNTGCLLLAGIVIATLTEAIAGTALTLGKGHIIGDVYATPDEFAWLDIGYTTLKMIAFLMASWIATTVNLRIIVVAATVMITLASAATALTTRLDLLIVLRAFQGFSGGLLLVIGQTVIFRDFSPSRQPVLQALFATGAVVAPATLVPALQGWLLDSYSWTWIFFSVVPIGLLAAGLVLLSEETIGTYIPYRRFDWSGLLLASITLFCLVYVLNQGDRWNWFDEGRIRWLTGIGVVTLCLFIGHQASRPEDEGLLELSVFRSVDFTFAFIVSFVAGAALFGSTYLIPSFAISVLAFTPTDTGILLLASSIPFVFSLFLSAFVFQSLGVSPIVTVPFGIVMIMIAMWLLSGSAGDSGMDDMLNAVLLRGLSLGFLFLSITLIAFSRMSARSLPAAIGIFNTGRQFGGLLGIACLQSLMTRNIAGNVSVLASHITAGYSAVGDRLGTSVAVLEARGMTTAAANQASKALLSKAVAYQSTVIAFDTAFFTIALLFVFAAPTLIVTKIILTRMASAKKGSHSTSVDYQDKDISTASPVQGYKSATSVDN</sequence>
<evidence type="ECO:0000256" key="2">
    <source>
        <dbReference type="ARBA" id="ARBA00008537"/>
    </source>
</evidence>
<keyword evidence="7 8" id="KW-0472">Membrane</keyword>
<evidence type="ECO:0000256" key="7">
    <source>
        <dbReference type="ARBA" id="ARBA00023136"/>
    </source>
</evidence>
<feature type="transmembrane region" description="Helical" evidence="8">
    <location>
        <begin position="172"/>
        <end position="193"/>
    </location>
</feature>
<dbReference type="EMBL" id="JACZKO010000010">
    <property type="protein sequence ID" value="MBE0559888.1"/>
    <property type="molecule type" value="Genomic_DNA"/>
</dbReference>
<feature type="transmembrane region" description="Helical" evidence="8">
    <location>
        <begin position="108"/>
        <end position="131"/>
    </location>
</feature>
<evidence type="ECO:0000256" key="6">
    <source>
        <dbReference type="ARBA" id="ARBA00022989"/>
    </source>
</evidence>
<evidence type="ECO:0000259" key="9">
    <source>
        <dbReference type="PROSITE" id="PS50850"/>
    </source>
</evidence>
<dbReference type="AlphaFoldDB" id="A0A8I0T6W7"/>
<dbReference type="NCBIfam" id="TIGR00711">
    <property type="entry name" value="efflux_EmrB"/>
    <property type="match status" value="1"/>
</dbReference>
<accession>A0A8I0T6W7</accession>
<dbReference type="GO" id="GO:0005886">
    <property type="term" value="C:plasma membrane"/>
    <property type="evidence" value="ECO:0007669"/>
    <property type="project" value="UniProtKB-SubCell"/>
</dbReference>
<dbReference type="Gene3D" id="1.20.1250.20">
    <property type="entry name" value="MFS general substrate transporter like domains"/>
    <property type="match status" value="1"/>
</dbReference>
<evidence type="ECO:0000256" key="5">
    <source>
        <dbReference type="ARBA" id="ARBA00022692"/>
    </source>
</evidence>
<dbReference type="PROSITE" id="PS50850">
    <property type="entry name" value="MFS"/>
    <property type="match status" value="1"/>
</dbReference>
<reference evidence="10" key="2">
    <citation type="submission" date="2020-10" db="EMBL/GenBank/DDBJ databases">
        <title>Enrichment of novel Verrucomicrobia, Bacteroidetes and Krumholzibacteria in an oxygen-limited, methane- and iron-fed bioreactor inoculated with Bothnian Sea sediments.</title>
        <authorList>
            <person name="Martins P.D."/>
            <person name="de Jong A."/>
            <person name="Lenstra W.K."/>
            <person name="van Helmond N.A.G.M."/>
            <person name="Slomp C.P."/>
            <person name="Jetten M.S.M."/>
            <person name="Welte C.U."/>
            <person name="Rasigraf O."/>
        </authorList>
    </citation>
    <scope>NUCLEOTIDE SEQUENCE</scope>
    <source>
        <strain evidence="10">MAG47</strain>
    </source>
</reference>
<dbReference type="SUPFAM" id="SSF103473">
    <property type="entry name" value="MFS general substrate transporter"/>
    <property type="match status" value="1"/>
</dbReference>
<evidence type="ECO:0000313" key="10">
    <source>
        <dbReference type="EMBL" id="MBE0559888.1"/>
    </source>
</evidence>
<dbReference type="PANTHER" id="PTHR42718:SF9">
    <property type="entry name" value="MAJOR FACILITATOR SUPERFAMILY MULTIDRUG TRANSPORTER MFSC"/>
    <property type="match status" value="1"/>
</dbReference>
<feature type="transmembrane region" description="Helical" evidence="8">
    <location>
        <begin position="277"/>
        <end position="308"/>
    </location>
</feature>
<evidence type="ECO:0000313" key="11">
    <source>
        <dbReference type="Proteomes" id="UP000642265"/>
    </source>
</evidence>
<keyword evidence="6 8" id="KW-1133">Transmembrane helix</keyword>
<feature type="transmembrane region" description="Helical" evidence="8">
    <location>
        <begin position="314"/>
        <end position="335"/>
    </location>
</feature>
<gene>
    <name evidence="10" type="ORF">IH622_03515</name>
</gene>
<feature type="transmembrane region" description="Helical" evidence="8">
    <location>
        <begin position="143"/>
        <end position="166"/>
    </location>
</feature>